<sequence>MGTLPSRPGAGLPLASEAPRPDARQRDFLLLTVFVLAQQGQIDRAGVLAEALHLVGDDSAEILLARAVLRFFVEDFAAALAVLEELDRLAPIERFGSYRLDERQRMRRYLKARCLYALGDAAGARDAVEVYLRHGEPR</sequence>
<dbReference type="RefSeq" id="WP_066927984.1">
    <property type="nucleotide sequence ID" value="NZ_BPQO01000027.1"/>
</dbReference>
<reference evidence="1" key="1">
    <citation type="journal article" date="2016" name="Front. Microbiol.">
        <title>Genome Sequence of the Piezophilic, Mesophilic Sulfate-Reducing Bacterium Desulfovibrio indicus J2T.</title>
        <authorList>
            <person name="Cao J."/>
            <person name="Maignien L."/>
            <person name="Shao Z."/>
            <person name="Alain K."/>
            <person name="Jebbar M."/>
        </authorList>
    </citation>
    <scope>NUCLEOTIDE SEQUENCE</scope>
    <source>
        <strain evidence="1">DSM 16372</strain>
    </source>
</reference>
<comment type="caution">
    <text evidence="1">The sequence shown here is derived from an EMBL/GenBank/DDBJ whole genome shotgun (WGS) entry which is preliminary data.</text>
</comment>
<dbReference type="Proteomes" id="UP001055247">
    <property type="component" value="Unassembled WGS sequence"/>
</dbReference>
<keyword evidence="2" id="KW-1185">Reference proteome</keyword>
<accession>A0AAV4ZSC0</accession>
<dbReference type="InterPro" id="IPR011990">
    <property type="entry name" value="TPR-like_helical_dom_sf"/>
</dbReference>
<gene>
    <name evidence="1" type="ORF">BHAOGJBA_4993</name>
</gene>
<evidence type="ECO:0000313" key="2">
    <source>
        <dbReference type="Proteomes" id="UP001055247"/>
    </source>
</evidence>
<proteinExistence type="predicted"/>
<dbReference type="SUPFAM" id="SSF48452">
    <property type="entry name" value="TPR-like"/>
    <property type="match status" value="1"/>
</dbReference>
<name>A0AAV4ZSC0_9HYPH</name>
<protein>
    <submittedName>
        <fullName evidence="1">Uncharacterized protein</fullName>
    </submittedName>
</protein>
<evidence type="ECO:0000313" key="1">
    <source>
        <dbReference type="EMBL" id="GJD91445.1"/>
    </source>
</evidence>
<dbReference type="AlphaFoldDB" id="A0AAV4ZSC0"/>
<dbReference type="Gene3D" id="1.25.40.10">
    <property type="entry name" value="Tetratricopeptide repeat domain"/>
    <property type="match status" value="1"/>
</dbReference>
<reference evidence="1" key="2">
    <citation type="submission" date="2021-08" db="EMBL/GenBank/DDBJ databases">
        <authorList>
            <person name="Tani A."/>
            <person name="Ola A."/>
            <person name="Ogura Y."/>
            <person name="Katsura K."/>
            <person name="Hayashi T."/>
        </authorList>
    </citation>
    <scope>NUCLEOTIDE SEQUENCE</scope>
    <source>
        <strain evidence="1">DSM 16372</strain>
    </source>
</reference>
<organism evidence="1 2">
    <name type="scientific">Methylobacterium hispanicum</name>
    <dbReference type="NCBI Taxonomy" id="270350"/>
    <lineage>
        <taxon>Bacteria</taxon>
        <taxon>Pseudomonadati</taxon>
        <taxon>Pseudomonadota</taxon>
        <taxon>Alphaproteobacteria</taxon>
        <taxon>Hyphomicrobiales</taxon>
        <taxon>Methylobacteriaceae</taxon>
        <taxon>Methylobacterium</taxon>
    </lineage>
</organism>
<dbReference type="EMBL" id="BPQO01000027">
    <property type="protein sequence ID" value="GJD91445.1"/>
    <property type="molecule type" value="Genomic_DNA"/>
</dbReference>